<dbReference type="EMBL" id="JADJMH010000038">
    <property type="protein sequence ID" value="MBK7677557.1"/>
    <property type="molecule type" value="Genomic_DNA"/>
</dbReference>
<evidence type="ECO:0000313" key="3">
    <source>
        <dbReference type="Proteomes" id="UP000697998"/>
    </source>
</evidence>
<accession>A0A935UIA2</accession>
<gene>
    <name evidence="2" type="ORF">IPJ27_23985</name>
</gene>
<protein>
    <recommendedName>
        <fullName evidence="4">DUF1845 domain-containing protein</fullName>
    </recommendedName>
</protein>
<reference evidence="2 3" key="1">
    <citation type="submission" date="2020-10" db="EMBL/GenBank/DDBJ databases">
        <title>Connecting structure to function with the recovery of over 1000 high-quality activated sludge metagenome-assembled genomes encoding full-length rRNA genes using long-read sequencing.</title>
        <authorList>
            <person name="Singleton C.M."/>
            <person name="Petriglieri F."/>
            <person name="Kristensen J.M."/>
            <person name="Kirkegaard R.H."/>
            <person name="Michaelsen T.Y."/>
            <person name="Andersen M.H."/>
            <person name="Karst S.M."/>
            <person name="Dueholm M.S."/>
            <person name="Nielsen P.H."/>
            <person name="Albertsen M."/>
        </authorList>
    </citation>
    <scope>NUCLEOTIDE SEQUENCE [LARGE SCALE GENOMIC DNA]</scope>
    <source>
        <strain evidence="2">EsbW_18-Q3-R4-48_BATAC.285</strain>
    </source>
</reference>
<feature type="region of interest" description="Disordered" evidence="1">
    <location>
        <begin position="186"/>
        <end position="217"/>
    </location>
</feature>
<name>A0A935UIA2_9PROT</name>
<evidence type="ECO:0000256" key="1">
    <source>
        <dbReference type="SAM" id="MobiDB-lite"/>
    </source>
</evidence>
<dbReference type="Proteomes" id="UP000697998">
    <property type="component" value="Unassembled WGS sequence"/>
</dbReference>
<sequence>MAQRQRSVSTQIPSVRQDHSRPFLTQKAMLSSLHAQQVFDRGYEMCANALFSLSVVLRFIGSEAQAQEVDALVDALIDQTLEDLRKESLRIREIVESNGIESAIGYTSARTVEAQITSPRAIRYLAIIREFDSMLAQMDALWLSSVVTDSQYARGVYEWKRRILRLAGQIRQMASRAVLAARRKEAGEMVAEGGEPPLGEDGSVVTEGSTEERSKSE</sequence>
<proteinExistence type="predicted"/>
<organism evidence="2 3">
    <name type="scientific">Candidatus Accumulibacter proximus</name>
    <dbReference type="NCBI Taxonomy" id="2954385"/>
    <lineage>
        <taxon>Bacteria</taxon>
        <taxon>Pseudomonadati</taxon>
        <taxon>Pseudomonadota</taxon>
        <taxon>Betaproteobacteria</taxon>
        <taxon>Candidatus Accumulibacter</taxon>
    </lineage>
</organism>
<evidence type="ECO:0008006" key="4">
    <source>
        <dbReference type="Google" id="ProtNLM"/>
    </source>
</evidence>
<evidence type="ECO:0000313" key="2">
    <source>
        <dbReference type="EMBL" id="MBK7677557.1"/>
    </source>
</evidence>
<comment type="caution">
    <text evidence="2">The sequence shown here is derived from an EMBL/GenBank/DDBJ whole genome shotgun (WGS) entry which is preliminary data.</text>
</comment>
<dbReference type="AlphaFoldDB" id="A0A935UIA2"/>